<keyword evidence="1" id="KW-0812">Transmembrane</keyword>
<evidence type="ECO:0000313" key="2">
    <source>
        <dbReference type="EMBL" id="MBB6678727.1"/>
    </source>
</evidence>
<feature type="transmembrane region" description="Helical" evidence="1">
    <location>
        <begin position="117"/>
        <end position="137"/>
    </location>
</feature>
<feature type="transmembrane region" description="Helical" evidence="1">
    <location>
        <begin position="170"/>
        <end position="186"/>
    </location>
</feature>
<evidence type="ECO:0008006" key="4">
    <source>
        <dbReference type="Google" id="ProtNLM"/>
    </source>
</evidence>
<accession>A0A841TIH0</accession>
<feature type="transmembrane region" description="Helical" evidence="1">
    <location>
        <begin position="143"/>
        <end position="163"/>
    </location>
</feature>
<organism evidence="2 3">
    <name type="scientific">Cohnella lubricantis</name>
    <dbReference type="NCBI Taxonomy" id="2163172"/>
    <lineage>
        <taxon>Bacteria</taxon>
        <taxon>Bacillati</taxon>
        <taxon>Bacillota</taxon>
        <taxon>Bacilli</taxon>
        <taxon>Bacillales</taxon>
        <taxon>Paenibacillaceae</taxon>
        <taxon>Cohnella</taxon>
    </lineage>
</organism>
<dbReference type="Proteomes" id="UP000574133">
    <property type="component" value="Unassembled WGS sequence"/>
</dbReference>
<keyword evidence="1" id="KW-0472">Membrane</keyword>
<dbReference type="RefSeq" id="WP_185179993.1">
    <property type="nucleotide sequence ID" value="NZ_CBCSEP010000035.1"/>
</dbReference>
<evidence type="ECO:0000313" key="3">
    <source>
        <dbReference type="Proteomes" id="UP000574133"/>
    </source>
</evidence>
<protein>
    <recommendedName>
        <fullName evidence="4">DUF2157 domain-containing protein</fullName>
    </recommendedName>
</protein>
<keyword evidence="3" id="KW-1185">Reference proteome</keyword>
<dbReference type="AlphaFoldDB" id="A0A841TIH0"/>
<reference evidence="2 3" key="1">
    <citation type="submission" date="2020-08" db="EMBL/GenBank/DDBJ databases">
        <title>Cohnella phylogeny.</title>
        <authorList>
            <person name="Dunlap C."/>
        </authorList>
    </citation>
    <scope>NUCLEOTIDE SEQUENCE [LARGE SCALE GENOMIC DNA]</scope>
    <source>
        <strain evidence="2 3">DSM 103658</strain>
    </source>
</reference>
<sequence>MPVSEDEKKKLIVKEIESWQRGKMLPDQYCNFLLNLYLDDLSDRPKNAVGAAMRKIGKATGKQWFLSFGIFVLICLVVLHFSVFPLVLQIGLIGLGTAGFIAAGVRWRADLPHRAYLFIGSGMLLLPGAGIAVLRLHGWESGAGPMVLLMVCAIVWIACGIAVRFGVLHWFGWLAIIALYAITLAKRASDPSALEVQIFWLPASLLFAWLSWFIHVKLRSAGTVLFATALILWFMPEIYAALLHMDEQQIQIGLLIKTALLGFGLYRFRKQWMEWVVGS</sequence>
<feature type="transmembrane region" description="Helical" evidence="1">
    <location>
        <begin position="87"/>
        <end position="105"/>
    </location>
</feature>
<feature type="transmembrane region" description="Helical" evidence="1">
    <location>
        <begin position="198"/>
        <end position="216"/>
    </location>
</feature>
<evidence type="ECO:0000256" key="1">
    <source>
        <dbReference type="SAM" id="Phobius"/>
    </source>
</evidence>
<proteinExistence type="predicted"/>
<feature type="transmembrane region" description="Helical" evidence="1">
    <location>
        <begin position="223"/>
        <end position="242"/>
    </location>
</feature>
<keyword evidence="1" id="KW-1133">Transmembrane helix</keyword>
<feature type="transmembrane region" description="Helical" evidence="1">
    <location>
        <begin position="248"/>
        <end position="266"/>
    </location>
</feature>
<name>A0A841TIH0_9BACL</name>
<gene>
    <name evidence="2" type="ORF">H4Q31_15665</name>
</gene>
<comment type="caution">
    <text evidence="2">The sequence shown here is derived from an EMBL/GenBank/DDBJ whole genome shotgun (WGS) entry which is preliminary data.</text>
</comment>
<feature type="transmembrane region" description="Helical" evidence="1">
    <location>
        <begin position="64"/>
        <end position="81"/>
    </location>
</feature>
<dbReference type="EMBL" id="JACJVN010000059">
    <property type="protein sequence ID" value="MBB6678727.1"/>
    <property type="molecule type" value="Genomic_DNA"/>
</dbReference>